<dbReference type="CDD" id="cd13777">
    <property type="entry name" value="Aar2_N"/>
    <property type="match status" value="1"/>
</dbReference>
<evidence type="ECO:0000259" key="4">
    <source>
        <dbReference type="Pfam" id="PF20981"/>
    </source>
</evidence>
<name>A0A8T8XEX3_ASPJA</name>
<evidence type="ECO:0000259" key="3">
    <source>
        <dbReference type="Pfam" id="PF05282"/>
    </source>
</evidence>
<protein>
    <recommendedName>
        <fullName evidence="7">A1 cistron-splicing factor</fullName>
    </recommendedName>
</protein>
<dbReference type="FunFam" id="1.25.40.550:FF:000003">
    <property type="entry name" value="AAR2 family protein"/>
    <property type="match status" value="1"/>
</dbReference>
<dbReference type="Pfam" id="PF05282">
    <property type="entry name" value="AAR2"/>
    <property type="match status" value="1"/>
</dbReference>
<evidence type="ECO:0000313" key="5">
    <source>
        <dbReference type="EMBL" id="RAH86384.1"/>
    </source>
</evidence>
<gene>
    <name evidence="5" type="ORF">BO86DRAFT_406108</name>
</gene>
<dbReference type="AlphaFoldDB" id="A0A8T8XEX3"/>
<dbReference type="GeneID" id="37177839"/>
<evidence type="ECO:0008006" key="7">
    <source>
        <dbReference type="Google" id="ProtNLM"/>
    </source>
</evidence>
<reference evidence="5 6" key="1">
    <citation type="submission" date="2018-02" db="EMBL/GenBank/DDBJ databases">
        <title>The genomes of Aspergillus section Nigri reveals drivers in fungal speciation.</title>
        <authorList>
            <consortium name="DOE Joint Genome Institute"/>
            <person name="Vesth T.C."/>
            <person name="Nybo J."/>
            <person name="Theobald S."/>
            <person name="Brandl J."/>
            <person name="Frisvad J.C."/>
            <person name="Nielsen K.F."/>
            <person name="Lyhne E.K."/>
            <person name="Kogle M.E."/>
            <person name="Kuo A."/>
            <person name="Riley R."/>
            <person name="Clum A."/>
            <person name="Nolan M."/>
            <person name="Lipzen A."/>
            <person name="Salamov A."/>
            <person name="Henrissat B."/>
            <person name="Wiebenga A."/>
            <person name="De vries R.P."/>
            <person name="Grigoriev I.V."/>
            <person name="Mortensen U.H."/>
            <person name="Andersen M.R."/>
            <person name="Baker S.E."/>
        </authorList>
    </citation>
    <scope>NUCLEOTIDE SEQUENCE [LARGE SCALE GENOMIC DNA]</scope>
    <source>
        <strain evidence="5 6">CBS 114.51</strain>
    </source>
</reference>
<dbReference type="InterPro" id="IPR038514">
    <property type="entry name" value="AAR2_C_sf"/>
</dbReference>
<dbReference type="InterPro" id="IPR007946">
    <property type="entry name" value="AAR2"/>
</dbReference>
<dbReference type="PANTHER" id="PTHR12689:SF4">
    <property type="entry name" value="PROTEIN AAR2 HOMOLOG"/>
    <property type="match status" value="1"/>
</dbReference>
<feature type="region of interest" description="Disordered" evidence="2">
    <location>
        <begin position="160"/>
        <end position="184"/>
    </location>
</feature>
<feature type="domain" description="AAR2 C-terminal" evidence="3">
    <location>
        <begin position="266"/>
        <end position="444"/>
    </location>
</feature>
<dbReference type="InterPro" id="IPR033647">
    <property type="entry name" value="Aar2_N"/>
</dbReference>
<dbReference type="Pfam" id="PF20981">
    <property type="entry name" value="AAR2_1st"/>
    <property type="match status" value="1"/>
</dbReference>
<evidence type="ECO:0000313" key="6">
    <source>
        <dbReference type="Proteomes" id="UP000249497"/>
    </source>
</evidence>
<proteinExistence type="inferred from homology"/>
<accession>A0A8T8XEX3</accession>
<evidence type="ECO:0000256" key="1">
    <source>
        <dbReference type="ARBA" id="ARBA00006281"/>
    </source>
</evidence>
<dbReference type="Gene3D" id="2.60.34.20">
    <property type="match status" value="1"/>
</dbReference>
<dbReference type="EMBL" id="KZ824772">
    <property type="protein sequence ID" value="RAH86384.1"/>
    <property type="molecule type" value="Genomic_DNA"/>
</dbReference>
<dbReference type="Gene3D" id="1.25.40.550">
    <property type="entry name" value="Aar2, C-terminal domain-like"/>
    <property type="match status" value="1"/>
</dbReference>
<dbReference type="InterPro" id="IPR033648">
    <property type="entry name" value="AAR2_C"/>
</dbReference>
<dbReference type="GO" id="GO:0000244">
    <property type="term" value="P:spliceosomal tri-snRNP complex assembly"/>
    <property type="evidence" value="ECO:0007669"/>
    <property type="project" value="TreeGrafter"/>
</dbReference>
<feature type="domain" description="AAR2 N-terminal" evidence="4">
    <location>
        <begin position="5"/>
        <end position="205"/>
    </location>
</feature>
<dbReference type="CDD" id="cd13778">
    <property type="entry name" value="Aar2_C"/>
    <property type="match status" value="1"/>
</dbReference>
<organism evidence="5 6">
    <name type="scientific">Aspergillus japonicus CBS 114.51</name>
    <dbReference type="NCBI Taxonomy" id="1448312"/>
    <lineage>
        <taxon>Eukaryota</taxon>
        <taxon>Fungi</taxon>
        <taxon>Dikarya</taxon>
        <taxon>Ascomycota</taxon>
        <taxon>Pezizomycotina</taxon>
        <taxon>Eurotiomycetes</taxon>
        <taxon>Eurotiomycetidae</taxon>
        <taxon>Eurotiales</taxon>
        <taxon>Aspergillaceae</taxon>
        <taxon>Aspergillus</taxon>
        <taxon>Aspergillus subgen. Circumdati</taxon>
    </lineage>
</organism>
<dbReference type="OrthoDB" id="201752at2759"/>
<sequence>MTTPSPTILLPHLPPKTLVGIDLLTFTSTANFHGIRDLPTGWHFLYTGTTESLSLRSGSWFYVGDLDAAAAAADTNPGALVSFQAQQQQQRRQQNGQDIIVWKWDTESETLAPLRAESDADRQEAMRQKANLGAVYQRGGLFRYRSRVTGAMLAMQQQKQQQRGVRFEDQEVEGEEEDEEEQDGRRDWLGLTDRITAGLLDRIVGVPAVDVDGRARWMVTSASSALRDSDAIPGLTVEAEEEGGKQRLDESAIERVTGEKEREFSFVPVELKRTWREGAIGRERTEAAQDRSWALGNLIDRVSSGSGAQDAGSDRERERVGEGQLLGELQFSFLMIMTLMNYSCLQQWKRLLELILTCRSAIREREAFMSDLLRLLLLQLRRCDDVEGGLFDLDGEEGGAFLRKLLMKFRKSLYEVLEGTDSQVKTEFEKLEAFVKEEYDWELNRDVILRRGMVQLEDGEQVELEVEGDNEEEELGEYAPMVVDLGEGTGINDSDSSENLN</sequence>
<evidence type="ECO:0000256" key="2">
    <source>
        <dbReference type="SAM" id="MobiDB-lite"/>
    </source>
</evidence>
<comment type="similarity">
    <text evidence="1">Belongs to the AAR2 family.</text>
</comment>
<keyword evidence="6" id="KW-1185">Reference proteome</keyword>
<dbReference type="InterPro" id="IPR038516">
    <property type="entry name" value="AAR2_N_sf"/>
</dbReference>
<dbReference type="Proteomes" id="UP000249497">
    <property type="component" value="Unassembled WGS sequence"/>
</dbReference>
<dbReference type="RefSeq" id="XP_025532278.1">
    <property type="nucleotide sequence ID" value="XM_025674147.1"/>
</dbReference>
<feature type="compositionally biased region" description="Acidic residues" evidence="2">
    <location>
        <begin position="170"/>
        <end position="182"/>
    </location>
</feature>
<dbReference type="PANTHER" id="PTHR12689">
    <property type="entry name" value="A1 CISTRON SPLICING FACTOR AAR2-RELATED"/>
    <property type="match status" value="1"/>
</dbReference>